<dbReference type="AlphaFoldDB" id="A0A139WV72"/>
<dbReference type="OrthoDB" id="581443at2"/>
<protein>
    <submittedName>
        <fullName evidence="1">Uncharacterized protein</fullName>
    </submittedName>
</protein>
<sequence>MNESVIPLFSEDSLYFFLQNHLQDMLSEINSLNENSLLNTGIDDWCDYFEQKFKLAVPQLLEKEIEADYSETQQQVNDYGRNISVPATEISFFVPFEGKAELFRYEPSTSETSKPYAFIIQGELILKYQRTDHNAKAVESVFKRDLAQIQRHLDWITQDISSFNDSVRLKAKERIETRRQKFLKDRGLVATFGFPLRRRENAPKTYVVPTVRRKVPISRPSTSAAPYVPEPTVEMQEYEHILSVIFNMVMVMERSPQAFRGMGEEDIRQHFLVQLNGQYEGQATGETFNFNGKTDILIRVDGKNIFIAECKFWGGEEKLKETLEQLLGYTSWRDTKTALLIFNRNKDFSAVVQKIPEVIKAHTSFKRVLPYNCETGFRCVLHHPDDVNREIILTTLAFNVPQ</sequence>
<evidence type="ECO:0000313" key="1">
    <source>
        <dbReference type="EMBL" id="KYC36340.1"/>
    </source>
</evidence>
<organism evidence="1 2">
    <name type="scientific">Scytonema hofmannii PCC 7110</name>
    <dbReference type="NCBI Taxonomy" id="128403"/>
    <lineage>
        <taxon>Bacteria</taxon>
        <taxon>Bacillati</taxon>
        <taxon>Cyanobacteriota</taxon>
        <taxon>Cyanophyceae</taxon>
        <taxon>Nostocales</taxon>
        <taxon>Scytonemataceae</taxon>
        <taxon>Scytonema</taxon>
    </lineage>
</organism>
<proteinExistence type="predicted"/>
<dbReference type="EMBL" id="ANNX02000047">
    <property type="protein sequence ID" value="KYC36340.1"/>
    <property type="molecule type" value="Genomic_DNA"/>
</dbReference>
<reference evidence="1 2" key="1">
    <citation type="journal article" date="2013" name="Genome Biol. Evol.">
        <title>Genomes of Stigonematalean cyanobacteria (subsection V) and the evolution of oxygenic photosynthesis from prokaryotes to plastids.</title>
        <authorList>
            <person name="Dagan T."/>
            <person name="Roettger M."/>
            <person name="Stucken K."/>
            <person name="Landan G."/>
            <person name="Koch R."/>
            <person name="Major P."/>
            <person name="Gould S.B."/>
            <person name="Goremykin V.V."/>
            <person name="Rippka R."/>
            <person name="Tandeau de Marsac N."/>
            <person name="Gugger M."/>
            <person name="Lockhart P.J."/>
            <person name="Allen J.F."/>
            <person name="Brune I."/>
            <person name="Maus I."/>
            <person name="Puhler A."/>
            <person name="Martin W.F."/>
        </authorList>
    </citation>
    <scope>NUCLEOTIDE SEQUENCE [LARGE SCALE GENOMIC DNA]</scope>
    <source>
        <strain evidence="1 2">PCC 7110</strain>
    </source>
</reference>
<keyword evidence="2" id="KW-1185">Reference proteome</keyword>
<gene>
    <name evidence="1" type="ORF">WA1_42225</name>
</gene>
<name>A0A139WV72_9CYAN</name>
<dbReference type="Proteomes" id="UP000076925">
    <property type="component" value="Unassembled WGS sequence"/>
</dbReference>
<comment type="caution">
    <text evidence="1">The sequence shown here is derived from an EMBL/GenBank/DDBJ whole genome shotgun (WGS) entry which is preliminary data.</text>
</comment>
<dbReference type="RefSeq" id="WP_017748530.1">
    <property type="nucleotide sequence ID" value="NZ_KQ976354.1"/>
</dbReference>
<accession>A0A139WV72</accession>
<evidence type="ECO:0000313" key="2">
    <source>
        <dbReference type="Proteomes" id="UP000076925"/>
    </source>
</evidence>